<gene>
    <name evidence="1" type="ORF">AXF15_01490</name>
</gene>
<dbReference type="EMBL" id="CP014230">
    <property type="protein sequence ID" value="AMD93959.1"/>
    <property type="molecule type" value="Genomic_DNA"/>
</dbReference>
<reference evidence="2" key="1">
    <citation type="submission" date="2016-02" db="EMBL/GenBank/DDBJ databases">
        <authorList>
            <person name="Holder M.E."/>
            <person name="Ajami N.J."/>
            <person name="Petrosino J.F."/>
        </authorList>
    </citation>
    <scope>NUCLEOTIDE SEQUENCE [LARGE SCALE GENOMIC DNA]</scope>
    <source>
        <strain evidence="2">DSM 12838</strain>
    </source>
</reference>
<accession>A0A0X8JS09</accession>
<evidence type="ECO:0000313" key="2">
    <source>
        <dbReference type="Proteomes" id="UP000063964"/>
    </source>
</evidence>
<protein>
    <submittedName>
        <fullName evidence="1">Uncharacterized protein</fullName>
    </submittedName>
</protein>
<evidence type="ECO:0000313" key="1">
    <source>
        <dbReference type="EMBL" id="AMD93959.1"/>
    </source>
</evidence>
<organism evidence="1 2">
    <name type="scientific">Desulfomicrobium orale DSM 12838</name>
    <dbReference type="NCBI Taxonomy" id="888061"/>
    <lineage>
        <taxon>Bacteria</taxon>
        <taxon>Pseudomonadati</taxon>
        <taxon>Thermodesulfobacteriota</taxon>
        <taxon>Desulfovibrionia</taxon>
        <taxon>Desulfovibrionales</taxon>
        <taxon>Desulfomicrobiaceae</taxon>
        <taxon>Desulfomicrobium</taxon>
    </lineage>
</organism>
<dbReference type="OrthoDB" id="5470789at2"/>
<proteinExistence type="predicted"/>
<dbReference type="AlphaFoldDB" id="A0A0X8JS09"/>
<keyword evidence="2" id="KW-1185">Reference proteome</keyword>
<dbReference type="STRING" id="888061.AXF15_01490"/>
<dbReference type="KEGG" id="doa:AXF15_01490"/>
<name>A0A0X8JS09_9BACT</name>
<dbReference type="Proteomes" id="UP000063964">
    <property type="component" value="Chromosome"/>
</dbReference>
<sequence>MELDLEHAETVSLALGQEFLTWLWFASETQNGLFRTADGEVFSLLVEQKVSVQGGEGEARETAVCSGPMAELREARMGLRTGKKVNKAKLRIEKDEAGWQVLVDAAGFTLQGLKTPKVDMRLEEGEEPDARILEKIYLLEKCMGYVDAVFARFVSLRFGPDWEAERRRVWAWMRE</sequence>